<keyword evidence="1" id="KW-0732">Signal</keyword>
<dbReference type="Proteomes" id="UP000238034">
    <property type="component" value="Unassembled WGS sequence"/>
</dbReference>
<feature type="chain" id="PRO_5015426604" evidence="1">
    <location>
        <begin position="22"/>
        <end position="838"/>
    </location>
</feature>
<reference evidence="2 3" key="1">
    <citation type="submission" date="2018-03" db="EMBL/GenBank/DDBJ databases">
        <title>Genomic Encyclopedia of Type Strains, Phase III (KMG-III): the genomes of soil and plant-associated and newly described type strains.</title>
        <authorList>
            <person name="Whitman W."/>
        </authorList>
    </citation>
    <scope>NUCLEOTIDE SEQUENCE [LARGE SCALE GENOMIC DNA]</scope>
    <source>
        <strain evidence="2 3">CGMCC 1.9313</strain>
    </source>
</reference>
<proteinExistence type="predicted"/>
<dbReference type="InterPro" id="IPR012334">
    <property type="entry name" value="Pectin_lyas_fold"/>
</dbReference>
<dbReference type="InterPro" id="IPR008964">
    <property type="entry name" value="Invasin/intimin_cell_adhesion"/>
</dbReference>
<accession>A0A2T0U3V8</accession>
<dbReference type="SUPFAM" id="SSF49373">
    <property type="entry name" value="Invasin/intimin cell-adhesion fragments"/>
    <property type="match status" value="1"/>
</dbReference>
<dbReference type="Gene3D" id="2.160.20.10">
    <property type="entry name" value="Single-stranded right-handed beta-helix, Pectin lyase-like"/>
    <property type="match status" value="1"/>
</dbReference>
<dbReference type="EMBL" id="PVTH01000005">
    <property type="protein sequence ID" value="PRY52602.1"/>
    <property type="molecule type" value="Genomic_DNA"/>
</dbReference>
<dbReference type="RefSeq" id="WP_106293027.1">
    <property type="nucleotide sequence ID" value="NZ_PVTH01000005.1"/>
</dbReference>
<evidence type="ECO:0000313" key="2">
    <source>
        <dbReference type="EMBL" id="PRY52602.1"/>
    </source>
</evidence>
<name>A0A2T0U3V8_9SPHI</name>
<organism evidence="2 3">
    <name type="scientific">Arcticibacter pallidicorallinus</name>
    <dbReference type="NCBI Taxonomy" id="1259464"/>
    <lineage>
        <taxon>Bacteria</taxon>
        <taxon>Pseudomonadati</taxon>
        <taxon>Bacteroidota</taxon>
        <taxon>Sphingobacteriia</taxon>
        <taxon>Sphingobacteriales</taxon>
        <taxon>Sphingobacteriaceae</taxon>
        <taxon>Arcticibacter</taxon>
    </lineage>
</organism>
<keyword evidence="3" id="KW-1185">Reference proteome</keyword>
<gene>
    <name evidence="2" type="ORF">B0I27_10568</name>
</gene>
<evidence type="ECO:0000256" key="1">
    <source>
        <dbReference type="SAM" id="SignalP"/>
    </source>
</evidence>
<feature type="signal peptide" evidence="1">
    <location>
        <begin position="1"/>
        <end position="21"/>
    </location>
</feature>
<evidence type="ECO:0000313" key="3">
    <source>
        <dbReference type="Proteomes" id="UP000238034"/>
    </source>
</evidence>
<protein>
    <submittedName>
        <fullName evidence="2">Uncharacterized protein</fullName>
    </submittedName>
</protein>
<sequence>MKKLLLICVLLVSIFASTSKGQEIYKPLNAADPIRFEGEYIVYKGQKILLGPHAFFIDGQLTSAQAAKYPFVYNSINEAAKYITDGSEKSPMTLYIAPYVYWIDNPDDPSERVGQGGEPPYGMIIKCEWLRFYGLSQKAENVVLAANRGQTIGAKGNFTSFKFIGQGTSSENVTFGNYCNIDLEFPLKPVLNRKKRASAIVQAQLIHCNGDKIVARNTRFVSRLNLCPFVGGKRILFDRCHFESTDDALSGTAVYLNCTLEFYSSMPFYRTTGTGAVFLNSDITSFTVGDQYFTKADDGQLALIDTRFHSKTLSYIGWQDVSPLEMRNYQYNVSLNKSPVFVSEKTPSFTVDLTNKPLLNAYRFEYERKVFYNIYNLLRGDDDWDPMNMKELTLKAEKGQRGKFTGVPVKLLISPAKTNAETGKDTLRLTAKVNRFGNFPVSGEAVTWKVSGDNGSVLKLKPNHDGSICTLVPTNHTDDSRRVIVTAKTASGLEAASIIQVAPSKLEPPKFVSSPKLKSDETGVLTVEYKTDTRYTDQSLVTWYRCADAEGRNPIEVAVSRFSIPLKNYILTPGDVGYYIMASIAPKHQRSDAGDAVRVITRKEILATEVKKGAKLLATDFRDMSTKDQPLVKPGFWTLTKFQSDNTDKSRSDKDAWYYGEGSGGSAGHTGLLQNQFARLYYTPVGDAFTGMKMTLTVVPFKTAGQGFSVAPLYMDFLIKFDARTLTGYGLRFIRTTKYHDAVDCYFIRYESGTVNRISEPVSTSAFRPVCDITVEVKGDRLIASARSREERAASAEGDVVAEVNIDQEVTPGNFGGFGIEYAGGATVLIKNIKVEWE</sequence>
<dbReference type="AlphaFoldDB" id="A0A2T0U3V8"/>
<dbReference type="OrthoDB" id="1021116at2"/>
<comment type="caution">
    <text evidence="2">The sequence shown here is derived from an EMBL/GenBank/DDBJ whole genome shotgun (WGS) entry which is preliminary data.</text>
</comment>